<evidence type="ECO:0000256" key="4">
    <source>
        <dbReference type="ARBA" id="ARBA00022448"/>
    </source>
</evidence>
<comment type="similarity">
    <text evidence="3">Belongs to the ATPase gamma chain family.</text>
</comment>
<evidence type="ECO:0000256" key="9">
    <source>
        <dbReference type="ARBA" id="ARBA00023310"/>
    </source>
</evidence>
<keyword evidence="9" id="KW-0066">ATP synthesis</keyword>
<evidence type="ECO:0000256" key="3">
    <source>
        <dbReference type="ARBA" id="ARBA00007681"/>
    </source>
</evidence>
<organism evidence="11">
    <name type="scientific">Tetraselmis sp. GSL018</name>
    <dbReference type="NCBI Taxonomy" id="582737"/>
    <lineage>
        <taxon>Eukaryota</taxon>
        <taxon>Viridiplantae</taxon>
        <taxon>Chlorophyta</taxon>
        <taxon>core chlorophytes</taxon>
        <taxon>Chlorodendrophyceae</taxon>
        <taxon>Chlorodendrales</taxon>
        <taxon>Chlorodendraceae</taxon>
        <taxon>Tetraselmis</taxon>
    </lineage>
</organism>
<dbReference type="AlphaFoldDB" id="A0A061RBP2"/>
<dbReference type="CDD" id="cd12151">
    <property type="entry name" value="F1-ATPase_gamma"/>
    <property type="match status" value="1"/>
</dbReference>
<comment type="function">
    <text evidence="1">Produces ATP from ADP in the presence of a proton gradient across the membrane. The gamma chain is believed to be important in regulating ATPase activity and the flow of protons through the CF(0) complex.</text>
</comment>
<accession>A0A061RBP2</accession>
<evidence type="ECO:0000256" key="6">
    <source>
        <dbReference type="ARBA" id="ARBA00023065"/>
    </source>
</evidence>
<comment type="subcellular location">
    <subcellularLocation>
        <location evidence="2">Plastid</location>
        <location evidence="2">Chloroplast thylakoid membrane</location>
        <topology evidence="2">Peripheral membrane protein</topology>
    </subcellularLocation>
</comment>
<dbReference type="FunFam" id="3.40.1380.10:FF:000006">
    <property type="entry name" value="ATP synthase gamma chain"/>
    <property type="match status" value="1"/>
</dbReference>
<evidence type="ECO:0000313" key="11">
    <source>
        <dbReference type="EMBL" id="JAC68164.1"/>
    </source>
</evidence>
<proteinExistence type="inferred from homology"/>
<dbReference type="InterPro" id="IPR035968">
    <property type="entry name" value="ATP_synth_F1_ATPase_gsu"/>
</dbReference>
<name>A0A061RBP2_9CHLO</name>
<evidence type="ECO:0000256" key="10">
    <source>
        <dbReference type="ARBA" id="ARBA00031066"/>
    </source>
</evidence>
<reference evidence="11" key="1">
    <citation type="submission" date="2014-05" db="EMBL/GenBank/DDBJ databases">
        <title>The transcriptome of the halophilic microalga Tetraselmis sp. GSL018 isolated from the Great Salt Lake, Utah.</title>
        <authorList>
            <person name="Jinkerson R.E."/>
            <person name="D'Adamo S."/>
            <person name="Posewitz M.C."/>
        </authorList>
    </citation>
    <scope>NUCLEOTIDE SEQUENCE</scope>
    <source>
        <strain evidence="11">GSL018</strain>
    </source>
</reference>
<dbReference type="InterPro" id="IPR000131">
    <property type="entry name" value="ATP_synth_F1_gsu"/>
</dbReference>
<dbReference type="PRINTS" id="PR00126">
    <property type="entry name" value="ATPASEGAMMA"/>
</dbReference>
<evidence type="ECO:0000256" key="5">
    <source>
        <dbReference type="ARBA" id="ARBA00022781"/>
    </source>
</evidence>
<sequence length="364" mass="39538">MNTVIAKNSVVLGRSSFAGERGSLAGRRFTPAESRGTLQIRAAGLKEIKSRNDSVKNTKKITDAMKLVAAAKVRRAQDAVVNGRPFSEALVKVLFGVNQKLAAEDVDSPLCTIRPVKKVMLMCVTGDRGLCGGYNSFVIKKTEQRAMELQSQGLEVSIITIGRKGESYFKRRPQYNMAKTFNLGQNPNSKQAQGIADEIYADFVSGEVDKVEMIFTKFVSLISSKPIVQTLVPLSPQGELCDVDGNCVDAAEDEVFQLTTSEGKLSVERSSTPVETGDLDASLIFEQEPAQILDALLPLYLNSQLLRSLQESLASELAARMNAMSNASDNAKELSKNLSRIYNRGRQAKITTELSEICAGAAST</sequence>
<dbReference type="InterPro" id="IPR023632">
    <property type="entry name" value="ATP_synth_F1_gsu_CS"/>
</dbReference>
<dbReference type="HAMAP" id="MF_00815">
    <property type="entry name" value="ATP_synth_gamma_bact"/>
    <property type="match status" value="1"/>
</dbReference>
<dbReference type="Pfam" id="PF00231">
    <property type="entry name" value="ATP-synt"/>
    <property type="match status" value="1"/>
</dbReference>
<dbReference type="NCBIfam" id="TIGR01146">
    <property type="entry name" value="ATPsyn_F1gamma"/>
    <property type="match status" value="1"/>
</dbReference>
<dbReference type="FunFam" id="1.10.287.80:FF:000004">
    <property type="entry name" value="ATP synthase gamma chain, chloroplastic"/>
    <property type="match status" value="1"/>
</dbReference>
<dbReference type="FunFam" id="1.10.287.80:FF:000003">
    <property type="entry name" value="ATP synthase gamma chain, chloroplastic"/>
    <property type="match status" value="1"/>
</dbReference>
<dbReference type="Gene3D" id="3.40.1380.10">
    <property type="match status" value="1"/>
</dbReference>
<keyword evidence="5" id="KW-0375">Hydrogen ion transport</keyword>
<dbReference type="SUPFAM" id="SSF52943">
    <property type="entry name" value="ATP synthase (F1-ATPase), gamma subunit"/>
    <property type="match status" value="1"/>
</dbReference>
<evidence type="ECO:0000256" key="8">
    <source>
        <dbReference type="ARBA" id="ARBA00023196"/>
    </source>
</evidence>
<keyword evidence="7" id="KW-0472">Membrane</keyword>
<dbReference type="GO" id="GO:0045259">
    <property type="term" value="C:proton-transporting ATP synthase complex"/>
    <property type="evidence" value="ECO:0007669"/>
    <property type="project" value="UniProtKB-KW"/>
</dbReference>
<gene>
    <name evidence="11" type="primary">ATPG</name>
    <name evidence="11" type="ORF">TSPGSL018_9380</name>
</gene>
<evidence type="ECO:0000256" key="7">
    <source>
        <dbReference type="ARBA" id="ARBA00023136"/>
    </source>
</evidence>
<keyword evidence="6" id="KW-0406">Ion transport</keyword>
<dbReference type="NCBIfam" id="NF004145">
    <property type="entry name" value="PRK05621.1-2"/>
    <property type="match status" value="1"/>
</dbReference>
<dbReference type="GO" id="GO:0009535">
    <property type="term" value="C:chloroplast thylakoid membrane"/>
    <property type="evidence" value="ECO:0007669"/>
    <property type="project" value="UniProtKB-SubCell"/>
</dbReference>
<dbReference type="PANTHER" id="PTHR11693">
    <property type="entry name" value="ATP SYNTHASE GAMMA CHAIN"/>
    <property type="match status" value="1"/>
</dbReference>
<protein>
    <recommendedName>
        <fullName evidence="10">F-ATPase gamma subunit</fullName>
    </recommendedName>
</protein>
<keyword evidence="4" id="KW-0813">Transport</keyword>
<keyword evidence="8" id="KW-0139">CF(1)</keyword>
<evidence type="ECO:0000256" key="2">
    <source>
        <dbReference type="ARBA" id="ARBA00004525"/>
    </source>
</evidence>
<dbReference type="PANTHER" id="PTHR11693:SF41">
    <property type="entry name" value="ATP SYNTHASE GAMMA CHAIN, CHLOROPLASTIC"/>
    <property type="match status" value="1"/>
</dbReference>
<dbReference type="GO" id="GO:0046933">
    <property type="term" value="F:proton-transporting ATP synthase activity, rotational mechanism"/>
    <property type="evidence" value="ECO:0007669"/>
    <property type="project" value="InterPro"/>
</dbReference>
<dbReference type="Gene3D" id="1.10.287.80">
    <property type="entry name" value="ATP synthase, gamma subunit, helix hairpin domain"/>
    <property type="match status" value="2"/>
</dbReference>
<evidence type="ECO:0000256" key="1">
    <source>
        <dbReference type="ARBA" id="ARBA00003456"/>
    </source>
</evidence>
<dbReference type="EMBL" id="GBEZ01018252">
    <property type="protein sequence ID" value="JAC68164.1"/>
    <property type="molecule type" value="Transcribed_RNA"/>
</dbReference>
<dbReference type="PROSITE" id="PS00153">
    <property type="entry name" value="ATPASE_GAMMA"/>
    <property type="match status" value="1"/>
</dbReference>